<dbReference type="AlphaFoldDB" id="A0A1Z4V6J7"/>
<gene>
    <name evidence="1" type="ORF">NIES806_32820</name>
</gene>
<sequence length="69" mass="7958">MIKGHYLCHHEGVLYEECISKFYWHTMITTAADSKNWLQGSRYSNRGSIYLFAPMVNFNVMAEVGDTPP</sequence>
<keyword evidence="2" id="KW-1185">Reference proteome</keyword>
<dbReference type="KEGG" id="dcm:NIES806_32820"/>
<dbReference type="EMBL" id="AP018316">
    <property type="protein sequence ID" value="BAZ87064.1"/>
    <property type="molecule type" value="Genomic_DNA"/>
</dbReference>
<evidence type="ECO:0000313" key="1">
    <source>
        <dbReference type="EMBL" id="BAZ87064.1"/>
    </source>
</evidence>
<accession>A0A1Z4V6J7</accession>
<name>A0A1Z4V6J7_9CYAN</name>
<organism evidence="1 2">
    <name type="scientific">Dolichospermum compactum NIES-806</name>
    <dbReference type="NCBI Taxonomy" id="1973481"/>
    <lineage>
        <taxon>Bacteria</taxon>
        <taxon>Bacillati</taxon>
        <taxon>Cyanobacteriota</taxon>
        <taxon>Cyanophyceae</taxon>
        <taxon>Nostocales</taxon>
        <taxon>Aphanizomenonaceae</taxon>
        <taxon>Dolichospermum</taxon>
        <taxon>Dolichospermum compactum</taxon>
    </lineage>
</organism>
<dbReference type="Proteomes" id="UP000218702">
    <property type="component" value="Chromosome"/>
</dbReference>
<protein>
    <submittedName>
        <fullName evidence="1">Uncharacterized protein</fullName>
    </submittedName>
</protein>
<proteinExistence type="predicted"/>
<evidence type="ECO:0000313" key="2">
    <source>
        <dbReference type="Proteomes" id="UP000218702"/>
    </source>
</evidence>
<reference evidence="1 2" key="1">
    <citation type="submission" date="2017-06" db="EMBL/GenBank/DDBJ databases">
        <title>Genome sequencing of cyanobaciteial culture collection at National Institute for Environmental Studies (NIES).</title>
        <authorList>
            <person name="Hirose Y."/>
            <person name="Shimura Y."/>
            <person name="Fujisawa T."/>
            <person name="Nakamura Y."/>
            <person name="Kawachi M."/>
        </authorList>
    </citation>
    <scope>NUCLEOTIDE SEQUENCE [LARGE SCALE GENOMIC DNA]</scope>
    <source>
        <strain evidence="1 2">NIES-806</strain>
    </source>
</reference>